<sequence length="86" mass="10115">MYNKIYNEALKLKEDAEFKLGLSKLDNSQESDEYYNEYIELLEEAGRKFIDAYKLGCYEAFDEIKEIAGDSYEIAELCKEYNISLE</sequence>
<organism evidence="1 2">
    <name type="scientific">Brachyspira aalborgi</name>
    <dbReference type="NCBI Taxonomy" id="29522"/>
    <lineage>
        <taxon>Bacteria</taxon>
        <taxon>Pseudomonadati</taxon>
        <taxon>Spirochaetota</taxon>
        <taxon>Spirochaetia</taxon>
        <taxon>Brachyspirales</taxon>
        <taxon>Brachyspiraceae</taxon>
        <taxon>Brachyspira</taxon>
    </lineage>
</organism>
<reference evidence="1 2" key="1">
    <citation type="journal article" date="1992" name="Lakartidningen">
        <title>[Penicillin V and not amoxicillin is the first choice preparation in acute otitis].</title>
        <authorList>
            <person name="Kamme C."/>
            <person name="Lundgren K."/>
            <person name="Prellner K."/>
        </authorList>
    </citation>
    <scope>NUCLEOTIDE SEQUENCE [LARGE SCALE GENOMIC DNA]</scope>
    <source>
        <strain evidence="1 2">PC5538III-lc</strain>
    </source>
</reference>
<accession>A0A5C8EAI7</accession>
<dbReference type="Proteomes" id="UP000324707">
    <property type="component" value="Unassembled WGS sequence"/>
</dbReference>
<comment type="caution">
    <text evidence="1">The sequence shown here is derived from an EMBL/GenBank/DDBJ whole genome shotgun (WGS) entry which is preliminary data.</text>
</comment>
<dbReference type="EMBL" id="SAXX01000011">
    <property type="protein sequence ID" value="TXJ33652.1"/>
    <property type="molecule type" value="Genomic_DNA"/>
</dbReference>
<evidence type="ECO:0000313" key="1">
    <source>
        <dbReference type="EMBL" id="TXJ33652.1"/>
    </source>
</evidence>
<dbReference type="AlphaFoldDB" id="A0A5C8EAI7"/>
<evidence type="ECO:0000313" key="2">
    <source>
        <dbReference type="Proteomes" id="UP000324707"/>
    </source>
</evidence>
<gene>
    <name evidence="1" type="ORF">EPJ69_04535</name>
</gene>
<proteinExistence type="predicted"/>
<protein>
    <submittedName>
        <fullName evidence="1">Uncharacterized protein</fullName>
    </submittedName>
</protein>
<dbReference type="RefSeq" id="WP_147736363.1">
    <property type="nucleotide sequence ID" value="NZ_SAXX01000011.1"/>
</dbReference>
<name>A0A5C8EAI7_9SPIR</name>